<dbReference type="InterPro" id="IPR050879">
    <property type="entry name" value="Acyltransferase_3"/>
</dbReference>
<dbReference type="InterPro" id="IPR002656">
    <property type="entry name" value="Acyl_transf_3_dom"/>
</dbReference>
<feature type="transmembrane region" description="Helical" evidence="1">
    <location>
        <begin position="306"/>
        <end position="329"/>
    </location>
</feature>
<comment type="caution">
    <text evidence="3">The sequence shown here is derived from an EMBL/GenBank/DDBJ whole genome shotgun (WGS) entry which is preliminary data.</text>
</comment>
<feature type="transmembrane region" description="Helical" evidence="1">
    <location>
        <begin position="39"/>
        <end position="62"/>
    </location>
</feature>
<feature type="transmembrane region" description="Helical" evidence="1">
    <location>
        <begin position="280"/>
        <end position="300"/>
    </location>
</feature>
<keyword evidence="1" id="KW-0472">Membrane</keyword>
<dbReference type="EMBL" id="QFQZ01000065">
    <property type="protein sequence ID" value="PZR32252.1"/>
    <property type="molecule type" value="Genomic_DNA"/>
</dbReference>
<feature type="transmembrane region" description="Helical" evidence="1">
    <location>
        <begin position="82"/>
        <end position="101"/>
    </location>
</feature>
<feature type="domain" description="Acyltransferase 3" evidence="2">
    <location>
        <begin position="5"/>
        <end position="329"/>
    </location>
</feature>
<evidence type="ECO:0000313" key="4">
    <source>
        <dbReference type="Proteomes" id="UP000249393"/>
    </source>
</evidence>
<dbReference type="GO" id="GO:0000271">
    <property type="term" value="P:polysaccharide biosynthetic process"/>
    <property type="evidence" value="ECO:0007669"/>
    <property type="project" value="TreeGrafter"/>
</dbReference>
<dbReference type="PANTHER" id="PTHR23028">
    <property type="entry name" value="ACETYLTRANSFERASE"/>
    <property type="match status" value="1"/>
</dbReference>
<protein>
    <recommendedName>
        <fullName evidence="2">Acyltransferase 3 domain-containing protein</fullName>
    </recommendedName>
</protein>
<evidence type="ECO:0000313" key="3">
    <source>
        <dbReference type="EMBL" id="PZR32252.1"/>
    </source>
</evidence>
<keyword evidence="1" id="KW-1133">Transmembrane helix</keyword>
<accession>A0A2W5UZ42</accession>
<feature type="transmembrane region" description="Helical" evidence="1">
    <location>
        <begin position="12"/>
        <end position="33"/>
    </location>
</feature>
<feature type="transmembrane region" description="Helical" evidence="1">
    <location>
        <begin position="134"/>
        <end position="154"/>
    </location>
</feature>
<feature type="transmembrane region" description="Helical" evidence="1">
    <location>
        <begin position="190"/>
        <end position="210"/>
    </location>
</feature>
<dbReference type="PANTHER" id="PTHR23028:SF131">
    <property type="entry name" value="BLR2367 PROTEIN"/>
    <property type="match status" value="1"/>
</dbReference>
<proteinExistence type="predicted"/>
<name>A0A2W5UZ42_9CAUL</name>
<sequence>MYKIQSIQALRFFAALLVVLDHTMLALIYAGAIPQQYSSLAWLMGEMGVYVFFVISGFIMLITNEDRFGREGAIGGFLLRRFIRVAPIYWLFTTWVVWSATRNVPGAITPDQILKSYLFIPVENADGQMRPVHGVGWTLNYEMLFYGLFALAMAFRFKTGVAAVFGALVVLVVSGMALRWPFDSSEPSTLLQVWTSPILLTFGVGLLIGLARKRFSGEPPTLSSWIPCALMAAPLFAFQLSGSDEISVVWRICTAVSAIAVVALTAFTKLPALPERILGYGGDASYSLYLVHTIVIGALYKRLPDIAAYNPVAFFAIAVLASIFAGFVVRHAIEKPLTRLAWAAIAWCKSISNWVRQRPRPSAPSHALEQPRPQANCAEELEGGARVRAGTLRGE</sequence>
<reference evidence="3 4" key="1">
    <citation type="submission" date="2017-08" db="EMBL/GenBank/DDBJ databases">
        <title>Infants hospitalized years apart are colonized by the same room-sourced microbial strains.</title>
        <authorList>
            <person name="Brooks B."/>
            <person name="Olm M.R."/>
            <person name="Firek B.A."/>
            <person name="Baker R."/>
            <person name="Thomas B.C."/>
            <person name="Morowitz M.J."/>
            <person name="Banfield J.F."/>
        </authorList>
    </citation>
    <scope>NUCLEOTIDE SEQUENCE [LARGE SCALE GENOMIC DNA]</scope>
    <source>
        <strain evidence="3">S2_003_000_R2_4</strain>
    </source>
</reference>
<dbReference type="Proteomes" id="UP000249393">
    <property type="component" value="Unassembled WGS sequence"/>
</dbReference>
<evidence type="ECO:0000256" key="1">
    <source>
        <dbReference type="SAM" id="Phobius"/>
    </source>
</evidence>
<feature type="transmembrane region" description="Helical" evidence="1">
    <location>
        <begin position="161"/>
        <end position="178"/>
    </location>
</feature>
<dbReference type="RefSeq" id="WP_304280676.1">
    <property type="nucleotide sequence ID" value="NZ_QFQZ01000065.1"/>
</dbReference>
<gene>
    <name evidence="3" type="ORF">DI526_17235</name>
</gene>
<evidence type="ECO:0000259" key="2">
    <source>
        <dbReference type="Pfam" id="PF01757"/>
    </source>
</evidence>
<organism evidence="3 4">
    <name type="scientific">Caulobacter segnis</name>
    <dbReference type="NCBI Taxonomy" id="88688"/>
    <lineage>
        <taxon>Bacteria</taxon>
        <taxon>Pseudomonadati</taxon>
        <taxon>Pseudomonadota</taxon>
        <taxon>Alphaproteobacteria</taxon>
        <taxon>Caulobacterales</taxon>
        <taxon>Caulobacteraceae</taxon>
        <taxon>Caulobacter</taxon>
    </lineage>
</organism>
<keyword evidence="1" id="KW-0812">Transmembrane</keyword>
<dbReference type="GO" id="GO:0016020">
    <property type="term" value="C:membrane"/>
    <property type="evidence" value="ECO:0007669"/>
    <property type="project" value="TreeGrafter"/>
</dbReference>
<dbReference type="Pfam" id="PF01757">
    <property type="entry name" value="Acyl_transf_3"/>
    <property type="match status" value="1"/>
</dbReference>
<feature type="transmembrane region" description="Helical" evidence="1">
    <location>
        <begin position="248"/>
        <end position="268"/>
    </location>
</feature>
<dbReference type="AlphaFoldDB" id="A0A2W5UZ42"/>
<dbReference type="GO" id="GO:0016747">
    <property type="term" value="F:acyltransferase activity, transferring groups other than amino-acyl groups"/>
    <property type="evidence" value="ECO:0007669"/>
    <property type="project" value="InterPro"/>
</dbReference>